<keyword evidence="2" id="KW-1185">Reference proteome</keyword>
<proteinExistence type="predicted"/>
<name>A0A1Y0I249_9GAMM</name>
<dbReference type="EMBL" id="CP021425">
    <property type="protein sequence ID" value="ARU54289.1"/>
    <property type="molecule type" value="Genomic_DNA"/>
</dbReference>
<gene>
    <name evidence="1" type="ORF">OLMES_0182</name>
</gene>
<dbReference type="RefSeq" id="WP_087459507.1">
    <property type="nucleotide sequence ID" value="NZ_CP021425.1"/>
</dbReference>
<dbReference type="KEGG" id="ome:OLMES_0182"/>
<reference evidence="1 2" key="1">
    <citation type="submission" date="2017-05" db="EMBL/GenBank/DDBJ databases">
        <title>Genomic insights into alkan degradation activity of Oleiphilus messinensis.</title>
        <authorList>
            <person name="Kozyavkin S.A."/>
            <person name="Slesarev A.I."/>
            <person name="Golyshin P.N."/>
            <person name="Korzhenkov A."/>
            <person name="Golyshina O.N."/>
            <person name="Toshchakov S.V."/>
        </authorList>
    </citation>
    <scope>NUCLEOTIDE SEQUENCE [LARGE SCALE GENOMIC DNA]</scope>
    <source>
        <strain evidence="1 2">ME102</strain>
    </source>
</reference>
<sequence>MFLNLEDSPVPLKMVYSLAEDLKKNPDRIRLAHELTLDSSKPRMGLKGSHGLFASNEWWNSIREGKIPITIISGVITQAYVSGQDSIEDNNTVDLRLSDGTTETIGIYSNKKEDISLFKKGCMVQVAYALDELKRQPARNGRINYSKVALELAISENEG</sequence>
<protein>
    <submittedName>
        <fullName evidence="1">Uncharacterized protein</fullName>
    </submittedName>
</protein>
<dbReference type="Proteomes" id="UP000196027">
    <property type="component" value="Chromosome"/>
</dbReference>
<evidence type="ECO:0000313" key="1">
    <source>
        <dbReference type="EMBL" id="ARU54289.1"/>
    </source>
</evidence>
<dbReference type="OrthoDB" id="8757580at2"/>
<dbReference type="AlphaFoldDB" id="A0A1Y0I249"/>
<evidence type="ECO:0000313" key="2">
    <source>
        <dbReference type="Proteomes" id="UP000196027"/>
    </source>
</evidence>
<accession>A0A1Y0I249</accession>
<organism evidence="1 2">
    <name type="scientific">Oleiphilus messinensis</name>
    <dbReference type="NCBI Taxonomy" id="141451"/>
    <lineage>
        <taxon>Bacteria</taxon>
        <taxon>Pseudomonadati</taxon>
        <taxon>Pseudomonadota</taxon>
        <taxon>Gammaproteobacteria</taxon>
        <taxon>Oceanospirillales</taxon>
        <taxon>Oleiphilaceae</taxon>
        <taxon>Oleiphilus</taxon>
    </lineage>
</organism>